<evidence type="ECO:0000256" key="5">
    <source>
        <dbReference type="ARBA" id="ARBA00022840"/>
    </source>
</evidence>
<feature type="compositionally biased region" description="Basic and acidic residues" evidence="7">
    <location>
        <begin position="525"/>
        <end position="534"/>
    </location>
</feature>
<feature type="region of interest" description="Disordered" evidence="7">
    <location>
        <begin position="520"/>
        <end position="551"/>
    </location>
</feature>
<dbReference type="InParanoid" id="A0A369JW41"/>
<feature type="compositionally biased region" description="Acidic residues" evidence="7">
    <location>
        <begin position="1584"/>
        <end position="1595"/>
    </location>
</feature>
<dbReference type="InterPro" id="IPR001525">
    <property type="entry name" value="C5_MeTfrase"/>
</dbReference>
<dbReference type="Pfam" id="PF00176">
    <property type="entry name" value="SNF2-rel_dom"/>
    <property type="match status" value="1"/>
</dbReference>
<feature type="coiled-coil region" evidence="6">
    <location>
        <begin position="1347"/>
        <end position="1374"/>
    </location>
</feature>
<dbReference type="InterPro" id="IPR049730">
    <property type="entry name" value="SNF2/RAD54-like_C"/>
</dbReference>
<dbReference type="Gene3D" id="3.40.50.300">
    <property type="entry name" value="P-loop containing nucleotide triphosphate hydrolases"/>
    <property type="match status" value="1"/>
</dbReference>
<feature type="region of interest" description="Disordered" evidence="7">
    <location>
        <begin position="1437"/>
        <end position="1634"/>
    </location>
</feature>
<gene>
    <name evidence="9" type="ORF">Hypma_008994</name>
</gene>
<dbReference type="GO" id="GO:0008094">
    <property type="term" value="F:ATP-dependent activity, acting on DNA"/>
    <property type="evidence" value="ECO:0007669"/>
    <property type="project" value="TreeGrafter"/>
</dbReference>
<dbReference type="GO" id="GO:0016787">
    <property type="term" value="F:hydrolase activity"/>
    <property type="evidence" value="ECO:0007669"/>
    <property type="project" value="UniProtKB-KW"/>
</dbReference>
<evidence type="ECO:0000256" key="3">
    <source>
        <dbReference type="ARBA" id="ARBA00022741"/>
    </source>
</evidence>
<feature type="compositionally biased region" description="Basic and acidic residues" evidence="7">
    <location>
        <begin position="25"/>
        <end position="34"/>
    </location>
</feature>
<evidence type="ECO:0000256" key="2">
    <source>
        <dbReference type="ARBA" id="ARBA00022679"/>
    </source>
</evidence>
<sequence>MAKEKPSTSRAKGQKSITSFFGGKKVQEQPHDASSDNDVSQAEDEESHHSDSDADVDMDAPVSTKKGKKASAPDTSDLPPINDIPTIFSDLVSRIPKIKEVAEHVQGRRLRVATMCSGTESPLLALELIQKSLQEQHDIYLDIEHVFSCEIEPFKQAYIERNFHPPLLFRDVCELGDDEAHTAYGALAPVPGNVDILIAGTSCVDYSNLNTQRQDIDANGESGRTFRGMMTWVNRHRPPIVILENVCSAPWAKVQSYFEQNGYSATWQRVDTKNYYIPHTRTRVYLMAVNRKKSSIPEEWTDLVKNKLKRPASSTLDEFLLPTDDPRIHQARQKLVRESYNALDRRTGRTDWGRCESRHQRARLEEGLGSKRPLTSWDEGGFCKLPDFAWGDWGVGQVERVWDLMDISLLRDASKGIDPCYKTLFWNLSQNVDRSIGSGKPGICPCLTPSMIPYITNRGGPMVGLEALSMQGLPVDKLLLTRETEDQLADLAGNAMSTTVVGACILAALVTGRKLLKAGDDEESYERKAHREEAETTDSMDVDNYTQPDAAYGGTITGEDQLVYQTLDLSVTAESSFATLLADANQSARLCECEGRVDMTTRELLRCSDCGSSSCKKCGGRPEHNPHPIDIVANPRLPPGDFARELKATLPMCIALSNVTQELLDGLREGAKVSIPEKRWSTWCAAVIRASTSELRFVETKRQEIWSAVFRSPVASLELLLHPQQPEWRLYAFPEVSEPANAEIRRVLESPIGRLTLKDDLLSGRWEFALPYSTTVPIELKGVGQLVPSWEARLGLTIEELKNKMVNSSIQITVPANRISDFDRDISGTYDLLEKCGTANGALHKRQQSTAESGLPPVFMLMDPHRTDDSQDCFVFSISKRRYQYGESRPLICKLDTSWRQSDETAEQEVSCYIPAKWTQAETVSLQPSVAQNARFGIPAKTLDISMSKDSCCDANALLVCSVPLGGQAGSEWPRGTWKEIDKVHELSTFKALAWLLERVRHFDEKYTTWQTVPTPEDASNCERCAPTAPKLQWTLVGKKVVAIEDPVQAGEYERRLKGRPSPFITQLKLDDDGTGTVRVGVNIPSLLHRALSRLPSVNRPGTATLSWRIDTNFTPQATLNLPPFKILSNKQDKEHNQPPNFRLDLRPEQLRSLEWMLRQESRNAEPFVEEEISEAILSPLGWRAEGRAQRPVHIRGGVLADQVGYGKTAITLGLIDCASKSVEKEFTKLGRVTGKISVKGSLIIVPPHLTRQWKSEVEKFTKKRFKVLVLSSVSNLNGTTIADVQEADIIVVASNIFKSNVYLENLQLLAAAGELPASDGRHFNAHLDKALESLTSQTDLLQDEGSLAVMNKIKEAENEAKEAAAAAALVQSKRLKGKSYRDAVEKAQASGDVKPAVRKEVKKKSKSSSKASNSKNGKASSSRLSPSGLIVEVFIDTLPPGKSSKSGRSSGASSEAEAPPDSDKDSDAPRKTKRRAAAKKILVISDDEDELTGEDEKPKKSKNASKATSRKSRSSGNSSASSDYEESSAEESDSDVEETALSSDDDESTTSSKHVTSKSKAKPKAVPRPKSSGKKSAASSSNDDTEADDMDVDDAPAKPKKKATKRKAEDDDSRPAKKQKRADSDPWKLESKPVKKDWTQMQAPPLEMFHFARKVVDEYTYLDGKIHSLVTRLTAERNWVLSGTPPIHDFGALKTIAAFLNLHLGVDDDAEGQSAEIKKRRREQTAVEKFHSFREVHSLEWHAHRHERGQAFLNRFVRQNIAEIDEIPWTEKIEKIILPAAERAIYLELEHHLRALDMTIKRGKKTESDRERRLAQSLGESKSAEEALLKRCSHFDLEMSNDNAMRACDVIVKERQKQLDECKSDLLKAIIAGAKREKSLPNTGSESMFNEWIRISRGDEGIDDKEASAMIVALLDEAGVGTPKPRGKNQEIKLTEKVKEQAWEHREKTHEIRRLTKELVGRVRSLRYFTVVRDLQKQREAPPVVDCPECGRTNLPIADVAVLSSCGHMGCIDCVKTCAEKEECVYAASGACKSAARVLNVVKAETLGVDDEARDGNGKHFGLKLEKVVDLIKNKVRKEERVLVFVQFPDLMKKVTEAFAYHKIKFLEIKGTAHQKSENLELFQNDSKERVLLLNVMDESASGANLTSANHAIFLSPLLAPSKEIYKACETQAVGRLVRFGQEKHVYVWRFLTMNTIDGEIYEQRKEVMAVGTPAS</sequence>
<feature type="compositionally biased region" description="Basic and acidic residues" evidence="7">
    <location>
        <begin position="1607"/>
        <end position="1634"/>
    </location>
</feature>
<dbReference type="Pfam" id="PF00145">
    <property type="entry name" value="DNA_methylase"/>
    <property type="match status" value="1"/>
</dbReference>
<dbReference type="STRING" id="39966.A0A369JW41"/>
<feature type="domain" description="Helicase ATP-binding" evidence="8">
    <location>
        <begin position="1142"/>
        <end position="1726"/>
    </location>
</feature>
<proteinExistence type="predicted"/>
<dbReference type="InterPro" id="IPR038718">
    <property type="entry name" value="SNF2-like_sf"/>
</dbReference>
<feature type="compositionally biased region" description="Low complexity" evidence="7">
    <location>
        <begin position="1440"/>
        <end position="1460"/>
    </location>
</feature>
<dbReference type="OrthoDB" id="423221at2759"/>
<keyword evidence="4" id="KW-0378">Hydrolase</keyword>
<dbReference type="InterPro" id="IPR001650">
    <property type="entry name" value="Helicase_C-like"/>
</dbReference>
<feature type="compositionally biased region" description="Basic residues" evidence="7">
    <location>
        <begin position="1556"/>
        <end position="1574"/>
    </location>
</feature>
<feature type="compositionally biased region" description="Polar residues" evidence="7">
    <location>
        <begin position="8"/>
        <end position="19"/>
    </location>
</feature>
<dbReference type="PANTHER" id="PTHR45626">
    <property type="entry name" value="TRANSCRIPTION TERMINATION FACTOR 2-RELATED"/>
    <property type="match status" value="1"/>
</dbReference>
<keyword evidence="2" id="KW-0808">Transferase</keyword>
<dbReference type="InterPro" id="IPR014001">
    <property type="entry name" value="Helicase_ATP-bd"/>
</dbReference>
<dbReference type="Gene3D" id="3.40.50.150">
    <property type="entry name" value="Vaccinia Virus protein VP39"/>
    <property type="match status" value="1"/>
</dbReference>
<dbReference type="CDD" id="cd18793">
    <property type="entry name" value="SF2_C_SNF"/>
    <property type="match status" value="1"/>
</dbReference>
<evidence type="ECO:0000256" key="1">
    <source>
        <dbReference type="ARBA" id="ARBA00022603"/>
    </source>
</evidence>
<name>A0A369JW41_HYPMA</name>
<dbReference type="GO" id="GO:0005524">
    <property type="term" value="F:ATP binding"/>
    <property type="evidence" value="ECO:0007669"/>
    <property type="project" value="UniProtKB-KW"/>
</dbReference>
<dbReference type="GO" id="GO:0006281">
    <property type="term" value="P:DNA repair"/>
    <property type="evidence" value="ECO:0007669"/>
    <property type="project" value="TreeGrafter"/>
</dbReference>
<evidence type="ECO:0000313" key="10">
    <source>
        <dbReference type="Proteomes" id="UP000076154"/>
    </source>
</evidence>
<keyword evidence="3" id="KW-0547">Nucleotide-binding</keyword>
<accession>A0A369JW41</accession>
<dbReference type="Proteomes" id="UP000076154">
    <property type="component" value="Unassembled WGS sequence"/>
</dbReference>
<dbReference type="SMART" id="SM00487">
    <property type="entry name" value="DEXDc"/>
    <property type="match status" value="1"/>
</dbReference>
<keyword evidence="10" id="KW-1185">Reference proteome</keyword>
<dbReference type="InterPro" id="IPR000330">
    <property type="entry name" value="SNF2_N"/>
</dbReference>
<feature type="compositionally biased region" description="Acidic residues" evidence="7">
    <location>
        <begin position="1524"/>
        <end position="1549"/>
    </location>
</feature>
<dbReference type="Pfam" id="PF00271">
    <property type="entry name" value="Helicase_C"/>
    <property type="match status" value="1"/>
</dbReference>
<comment type="caution">
    <text evidence="9">The sequence shown here is derived from an EMBL/GenBank/DDBJ whole genome shotgun (WGS) entry which is preliminary data.</text>
</comment>
<feature type="compositionally biased region" description="Basic and acidic residues" evidence="7">
    <location>
        <begin position="1462"/>
        <end position="1471"/>
    </location>
</feature>
<dbReference type="EMBL" id="LUEZ02000046">
    <property type="protein sequence ID" value="RDB23604.1"/>
    <property type="molecule type" value="Genomic_DNA"/>
</dbReference>
<dbReference type="PANTHER" id="PTHR45626:SF26">
    <property type="entry name" value="FAMILY HELICASE, PUTATIVE (AFU_ORTHOLOGUE AFUA_2G09120)-RELATED"/>
    <property type="match status" value="1"/>
</dbReference>
<feature type="region of interest" description="Disordered" evidence="7">
    <location>
        <begin position="1"/>
        <end position="80"/>
    </location>
</feature>
<dbReference type="InterPro" id="IPR050628">
    <property type="entry name" value="SNF2_RAD54_helicase_TF"/>
</dbReference>
<organism evidence="9 10">
    <name type="scientific">Hypsizygus marmoreus</name>
    <name type="common">White beech mushroom</name>
    <name type="synonym">Agaricus marmoreus</name>
    <dbReference type="NCBI Taxonomy" id="39966"/>
    <lineage>
        <taxon>Eukaryota</taxon>
        <taxon>Fungi</taxon>
        <taxon>Dikarya</taxon>
        <taxon>Basidiomycota</taxon>
        <taxon>Agaricomycotina</taxon>
        <taxon>Agaricomycetes</taxon>
        <taxon>Agaricomycetidae</taxon>
        <taxon>Agaricales</taxon>
        <taxon>Tricholomatineae</taxon>
        <taxon>Lyophyllaceae</taxon>
        <taxon>Hypsizygus</taxon>
    </lineage>
</organism>
<feature type="region of interest" description="Disordered" evidence="7">
    <location>
        <begin position="1387"/>
        <end position="1425"/>
    </location>
</feature>
<dbReference type="GO" id="GO:0032259">
    <property type="term" value="P:methylation"/>
    <property type="evidence" value="ECO:0007669"/>
    <property type="project" value="UniProtKB-KW"/>
</dbReference>
<dbReference type="GO" id="GO:0005634">
    <property type="term" value="C:nucleus"/>
    <property type="evidence" value="ECO:0007669"/>
    <property type="project" value="TreeGrafter"/>
</dbReference>
<keyword evidence="5" id="KW-0067">ATP-binding</keyword>
<dbReference type="SUPFAM" id="SSF52540">
    <property type="entry name" value="P-loop containing nucleoside triphosphate hydrolases"/>
    <property type="match status" value="2"/>
</dbReference>
<evidence type="ECO:0000259" key="8">
    <source>
        <dbReference type="SMART" id="SM00487"/>
    </source>
</evidence>
<dbReference type="Gene3D" id="3.40.50.10810">
    <property type="entry name" value="Tandem AAA-ATPase domain"/>
    <property type="match status" value="1"/>
</dbReference>
<dbReference type="InterPro" id="IPR027417">
    <property type="entry name" value="P-loop_NTPase"/>
</dbReference>
<evidence type="ECO:0000256" key="6">
    <source>
        <dbReference type="SAM" id="Coils"/>
    </source>
</evidence>
<protein>
    <recommendedName>
        <fullName evidence="8">Helicase ATP-binding domain-containing protein</fullName>
    </recommendedName>
</protein>
<evidence type="ECO:0000256" key="4">
    <source>
        <dbReference type="ARBA" id="ARBA00022801"/>
    </source>
</evidence>
<dbReference type="GO" id="GO:0008168">
    <property type="term" value="F:methyltransferase activity"/>
    <property type="evidence" value="ECO:0007669"/>
    <property type="project" value="UniProtKB-KW"/>
</dbReference>
<dbReference type="SUPFAM" id="SSF53335">
    <property type="entry name" value="S-adenosyl-L-methionine-dependent methyltransferases"/>
    <property type="match status" value="1"/>
</dbReference>
<keyword evidence="6" id="KW-0175">Coiled coil</keyword>
<evidence type="ECO:0000313" key="9">
    <source>
        <dbReference type="EMBL" id="RDB23604.1"/>
    </source>
</evidence>
<keyword evidence="1" id="KW-0489">Methyltransferase</keyword>
<reference evidence="9" key="1">
    <citation type="submission" date="2018-04" db="EMBL/GenBank/DDBJ databases">
        <title>Whole genome sequencing of Hypsizygus marmoreus.</title>
        <authorList>
            <person name="Choi I.-G."/>
            <person name="Min B."/>
            <person name="Kim J.-G."/>
            <person name="Kim S."/>
            <person name="Oh Y.-L."/>
            <person name="Kong W.-S."/>
            <person name="Park H."/>
            <person name="Jeong J."/>
            <person name="Song E.-S."/>
        </authorList>
    </citation>
    <scope>NUCLEOTIDE SEQUENCE [LARGE SCALE GENOMIC DNA]</scope>
    <source>
        <strain evidence="9">51987-8</strain>
    </source>
</reference>
<feature type="compositionally biased region" description="Low complexity" evidence="7">
    <location>
        <begin position="1409"/>
        <end position="1423"/>
    </location>
</feature>
<feature type="compositionally biased region" description="Basic residues" evidence="7">
    <location>
        <begin position="1500"/>
        <end position="1514"/>
    </location>
</feature>
<dbReference type="InterPro" id="IPR029063">
    <property type="entry name" value="SAM-dependent_MTases_sf"/>
</dbReference>
<evidence type="ECO:0000256" key="7">
    <source>
        <dbReference type="SAM" id="MobiDB-lite"/>
    </source>
</evidence>